<dbReference type="CDD" id="cd14798">
    <property type="entry name" value="RX-CC_like"/>
    <property type="match status" value="1"/>
</dbReference>
<dbReference type="GO" id="GO:0009626">
    <property type="term" value="P:plant-type hypersensitive response"/>
    <property type="evidence" value="ECO:0007669"/>
    <property type="project" value="UniProtKB-ARBA"/>
</dbReference>
<evidence type="ECO:0000259" key="10">
    <source>
        <dbReference type="Pfam" id="PF23598"/>
    </source>
</evidence>
<dbReference type="InterPro" id="IPR042197">
    <property type="entry name" value="Apaf_helical"/>
</dbReference>
<dbReference type="Pfam" id="PF18052">
    <property type="entry name" value="Rx_N"/>
    <property type="match status" value="1"/>
</dbReference>
<accession>A0AAD5ZS39</accession>
<protein>
    <submittedName>
        <fullName evidence="11">Uncharacterized protein</fullName>
    </submittedName>
</protein>
<comment type="caution">
    <text evidence="11">The sequence shown here is derived from an EMBL/GenBank/DDBJ whole genome shotgun (WGS) entry which is preliminary data.</text>
</comment>
<dbReference type="GO" id="GO:0002758">
    <property type="term" value="P:innate immune response-activating signaling pathway"/>
    <property type="evidence" value="ECO:0007669"/>
    <property type="project" value="UniProtKB-ARBA"/>
</dbReference>
<dbReference type="InterPro" id="IPR032675">
    <property type="entry name" value="LRR_dom_sf"/>
</dbReference>
<dbReference type="EMBL" id="JAMRDG010000001">
    <property type="protein sequence ID" value="KAJ3703067.1"/>
    <property type="molecule type" value="Genomic_DNA"/>
</dbReference>
<feature type="domain" description="NB-ARC" evidence="7">
    <location>
        <begin position="194"/>
        <end position="350"/>
    </location>
</feature>
<evidence type="ECO:0000256" key="5">
    <source>
        <dbReference type="ARBA" id="ARBA00022821"/>
    </source>
</evidence>
<dbReference type="InterPro" id="IPR038005">
    <property type="entry name" value="RX-like_CC"/>
</dbReference>
<evidence type="ECO:0000256" key="3">
    <source>
        <dbReference type="ARBA" id="ARBA00022737"/>
    </source>
</evidence>
<organism evidence="11 12">
    <name type="scientific">Rhynchospora tenuis</name>
    <dbReference type="NCBI Taxonomy" id="198213"/>
    <lineage>
        <taxon>Eukaryota</taxon>
        <taxon>Viridiplantae</taxon>
        <taxon>Streptophyta</taxon>
        <taxon>Embryophyta</taxon>
        <taxon>Tracheophyta</taxon>
        <taxon>Spermatophyta</taxon>
        <taxon>Magnoliopsida</taxon>
        <taxon>Liliopsida</taxon>
        <taxon>Poales</taxon>
        <taxon>Cyperaceae</taxon>
        <taxon>Cyperoideae</taxon>
        <taxon>Rhynchosporeae</taxon>
        <taxon>Rhynchospora</taxon>
    </lineage>
</organism>
<dbReference type="Pfam" id="PF23559">
    <property type="entry name" value="WHD_DRP"/>
    <property type="match status" value="1"/>
</dbReference>
<evidence type="ECO:0000313" key="12">
    <source>
        <dbReference type="Proteomes" id="UP001210211"/>
    </source>
</evidence>
<dbReference type="InterPro" id="IPR036388">
    <property type="entry name" value="WH-like_DNA-bd_sf"/>
</dbReference>
<keyword evidence="4" id="KW-0547">Nucleotide-binding</keyword>
<dbReference type="InterPro" id="IPR002182">
    <property type="entry name" value="NB-ARC"/>
</dbReference>
<sequence>MAADAVLSAFMQVLFEKLSSALLAQLTPPPSVQNLLDNLKATLSALQTFLDDAEAKQLKDSSVKDWLAKLKDVFYDVDDLLDDWYTRVLRSRLNGQKSRRVLQGKVRVRTPGSLWRRHLYGHRMERKIHFIQGKLDKIARERDVLGLQMLSGTSRPEVAQRSDSSSLLDSSMVFGREGDRDEIVRLLLSENGSISSNVSVVPIVGMGGIGKTTLVKMVYQNIRVKEHFELTMWVYVSENFDERRLTKETLESVMCDQSFVTTNMNVLQEALSEMLRGKRFLLVLDDVWNEDHEKWLSYKAALVSGRKGSKILVTTRNENVGRVMGGVPPYRLQQLSDEDCWELFKRYAFVDGDCSAQPRLEGIGKEMVKKLKGLPLASKALGSLLYSKLDEEEWKEILKSEIWELPPDRNHILPALTLSYKHLPSYLKQCFAFCAIFHKDYIFEREKLVQIWVAEGFIRPQNNKRLEDTGNSYFNELLSRSFFQPYKENYVMHDVIHDLAKSILVEDCYQSEENSWHTVPRNVRHLSIRCENSGETQFERLHGFKGLRTLVLLHGYRSSLSQVPGSLFQKLRTLRVLDLHCRSIKEIPDSIGNLKQLRFLDLSRTQIRELPVSITELINLQTLRLIGCDLLQQLPGGMTDLINLRHLEASTQLMCTITGIGKLTSLQELEEFTVSKSIGYKITELKNMAELREQLCIKGLDNIIDGNEACEARLNSKENLRVLRLIWEENQEGTTNHEEVLAGLQPHFELRELFIKGYPGANFTAWMGNSSFTDLRLISILNFTAKALPSLGQLPFLQYLDIGCAKEVNCLGPEFLGTGSICGFPSLKELLIEDMPNLTYWSIENNAMLFPQLNELVIINCRRLKKLPPLPSTLTTLRISEVGLTCLPELQNPSQPSSLISLYLNDCQDLRSLRKGLLRRELNALSVVTIANCEELVSLPKECFRHLTSLRILHIYNCPCLVPWTALEGGLLPSSLKDIRLNSCSQFTRLVLNGLKHLENLNHLEIGDLPEVEHFPSEGLPEALSFLQICDCDDLQSFPPQMCQIISLKTLIVSNCPEIMHFPEEGFPRELSELYVKNCPLLKNQCQVGGPDRLKIAHVKNVEIDGEIIEFEWLRDEVATKNGIGTRWTGTRLREVKYISCLVSVNPSLLDLDGTSLNQYSSRKPANLVPKPIALQHPKQ</sequence>
<evidence type="ECO:0000256" key="4">
    <source>
        <dbReference type="ARBA" id="ARBA00022741"/>
    </source>
</evidence>
<dbReference type="PANTHER" id="PTHR36766:SF40">
    <property type="entry name" value="DISEASE RESISTANCE PROTEIN RGA3"/>
    <property type="match status" value="1"/>
</dbReference>
<dbReference type="Gene3D" id="3.40.50.300">
    <property type="entry name" value="P-loop containing nucleotide triphosphate hydrolases"/>
    <property type="match status" value="1"/>
</dbReference>
<dbReference type="AlphaFoldDB" id="A0AAD5ZS39"/>
<evidence type="ECO:0000313" key="11">
    <source>
        <dbReference type="EMBL" id="KAJ3703067.1"/>
    </source>
</evidence>
<dbReference type="InterPro" id="IPR027417">
    <property type="entry name" value="P-loop_NTPase"/>
</dbReference>
<dbReference type="Pfam" id="PF00931">
    <property type="entry name" value="NB-ARC"/>
    <property type="match status" value="1"/>
</dbReference>
<reference evidence="11 12" key="1">
    <citation type="journal article" date="2022" name="Cell">
        <title>Repeat-based holocentromeres influence genome architecture and karyotype evolution.</title>
        <authorList>
            <person name="Hofstatter P.G."/>
            <person name="Thangavel G."/>
            <person name="Lux T."/>
            <person name="Neumann P."/>
            <person name="Vondrak T."/>
            <person name="Novak P."/>
            <person name="Zhang M."/>
            <person name="Costa L."/>
            <person name="Castellani M."/>
            <person name="Scott A."/>
            <person name="Toegelov H."/>
            <person name="Fuchs J."/>
            <person name="Mata-Sucre Y."/>
            <person name="Dias Y."/>
            <person name="Vanzela A.L.L."/>
            <person name="Huettel B."/>
            <person name="Almeida C.C.S."/>
            <person name="Simkova H."/>
            <person name="Souza G."/>
            <person name="Pedrosa-Harand A."/>
            <person name="Macas J."/>
            <person name="Mayer K.F.X."/>
            <person name="Houben A."/>
            <person name="Marques A."/>
        </authorList>
    </citation>
    <scope>NUCLEOTIDE SEQUENCE [LARGE SCALE GENOMIC DNA]</scope>
    <source>
        <strain evidence="11">RhyTen1mFocal</strain>
    </source>
</reference>
<dbReference type="InterPro" id="IPR055414">
    <property type="entry name" value="LRR_R13L4/SHOC2-like"/>
</dbReference>
<evidence type="ECO:0000256" key="1">
    <source>
        <dbReference type="ARBA" id="ARBA00008894"/>
    </source>
</evidence>
<dbReference type="PANTHER" id="PTHR36766">
    <property type="entry name" value="PLANT BROAD-SPECTRUM MILDEW RESISTANCE PROTEIN RPW8"/>
    <property type="match status" value="1"/>
</dbReference>
<keyword evidence="2" id="KW-0433">Leucine-rich repeat</keyword>
<dbReference type="InterPro" id="IPR041118">
    <property type="entry name" value="Rx_N"/>
</dbReference>
<keyword evidence="3" id="KW-0677">Repeat</keyword>
<dbReference type="Gene3D" id="3.80.10.10">
    <property type="entry name" value="Ribonuclease Inhibitor"/>
    <property type="match status" value="3"/>
</dbReference>
<gene>
    <name evidence="11" type="ORF">LUZ61_006772</name>
</gene>
<evidence type="ECO:0000256" key="6">
    <source>
        <dbReference type="ARBA" id="ARBA00022840"/>
    </source>
</evidence>
<evidence type="ECO:0000259" key="7">
    <source>
        <dbReference type="Pfam" id="PF00931"/>
    </source>
</evidence>
<dbReference type="Gene3D" id="1.10.8.430">
    <property type="entry name" value="Helical domain of apoptotic protease-activating factors"/>
    <property type="match status" value="1"/>
</dbReference>
<feature type="domain" description="Disease resistance protein winged helix" evidence="9">
    <location>
        <begin position="436"/>
        <end position="500"/>
    </location>
</feature>
<dbReference type="InterPro" id="IPR058922">
    <property type="entry name" value="WHD_DRP"/>
</dbReference>
<comment type="similarity">
    <text evidence="1">Belongs to the disease resistance NB-LRR family.</text>
</comment>
<dbReference type="PRINTS" id="PR00364">
    <property type="entry name" value="DISEASERSIST"/>
</dbReference>
<proteinExistence type="inferred from homology"/>
<dbReference type="FunFam" id="3.40.50.300:FF:001091">
    <property type="entry name" value="Probable disease resistance protein At1g61300"/>
    <property type="match status" value="1"/>
</dbReference>
<evidence type="ECO:0000256" key="2">
    <source>
        <dbReference type="ARBA" id="ARBA00022614"/>
    </source>
</evidence>
<dbReference type="SUPFAM" id="SSF52058">
    <property type="entry name" value="L domain-like"/>
    <property type="match status" value="2"/>
</dbReference>
<dbReference type="Gene3D" id="1.10.10.10">
    <property type="entry name" value="Winged helix-like DNA-binding domain superfamily/Winged helix DNA-binding domain"/>
    <property type="match status" value="1"/>
</dbReference>
<dbReference type="FunFam" id="1.10.10.10:FF:000322">
    <property type="entry name" value="Probable disease resistance protein At1g63360"/>
    <property type="match status" value="1"/>
</dbReference>
<feature type="domain" description="Disease resistance N-terminal" evidence="8">
    <location>
        <begin position="10"/>
        <end position="99"/>
    </location>
</feature>
<dbReference type="GO" id="GO:0043531">
    <property type="term" value="F:ADP binding"/>
    <property type="evidence" value="ECO:0007669"/>
    <property type="project" value="InterPro"/>
</dbReference>
<dbReference type="Pfam" id="PF23598">
    <property type="entry name" value="LRR_14"/>
    <property type="match status" value="1"/>
</dbReference>
<dbReference type="Gene3D" id="1.20.5.4130">
    <property type="match status" value="1"/>
</dbReference>
<keyword evidence="12" id="KW-1185">Reference proteome</keyword>
<evidence type="ECO:0000259" key="8">
    <source>
        <dbReference type="Pfam" id="PF18052"/>
    </source>
</evidence>
<name>A0AAD5ZS39_9POAL</name>
<keyword evidence="5" id="KW-0611">Plant defense</keyword>
<evidence type="ECO:0000259" key="9">
    <source>
        <dbReference type="Pfam" id="PF23559"/>
    </source>
</evidence>
<dbReference type="SUPFAM" id="SSF52540">
    <property type="entry name" value="P-loop containing nucleoside triphosphate hydrolases"/>
    <property type="match status" value="1"/>
</dbReference>
<dbReference type="GO" id="GO:0005524">
    <property type="term" value="F:ATP binding"/>
    <property type="evidence" value="ECO:0007669"/>
    <property type="project" value="UniProtKB-KW"/>
</dbReference>
<dbReference type="GO" id="GO:0042742">
    <property type="term" value="P:defense response to bacterium"/>
    <property type="evidence" value="ECO:0007669"/>
    <property type="project" value="UniProtKB-ARBA"/>
</dbReference>
<keyword evidence="6" id="KW-0067">ATP-binding</keyword>
<feature type="domain" description="Disease resistance R13L4/SHOC-2-like LRR" evidence="10">
    <location>
        <begin position="568"/>
        <end position="891"/>
    </location>
</feature>
<dbReference type="Proteomes" id="UP001210211">
    <property type="component" value="Unassembled WGS sequence"/>
</dbReference>